<keyword evidence="5" id="KW-0812">Transmembrane</keyword>
<dbReference type="PANTHER" id="PTHR32089:SF114">
    <property type="entry name" value="METHYL-ACCEPTING CHEMOTAXIS PROTEIN MCPB"/>
    <property type="match status" value="1"/>
</dbReference>
<dbReference type="SUPFAM" id="SSF55781">
    <property type="entry name" value="GAF domain-like"/>
    <property type="match status" value="2"/>
</dbReference>
<feature type="domain" description="HAMP" evidence="8">
    <location>
        <begin position="752"/>
        <end position="803"/>
    </location>
</feature>
<dbReference type="InterPro" id="IPR003660">
    <property type="entry name" value="HAMP_dom"/>
</dbReference>
<feature type="domain" description="Methyl-accepting transducer" evidence="7">
    <location>
        <begin position="808"/>
        <end position="1044"/>
    </location>
</feature>
<accession>B1WRU8</accession>
<dbReference type="InterPro" id="IPR029016">
    <property type="entry name" value="GAF-like_dom_sf"/>
</dbReference>
<organism evidence="9 10">
    <name type="scientific">Crocosphaera subtropica (strain ATCC 51142 / BH68)</name>
    <name type="common">Cyanothece sp. (strain ATCC 51142)</name>
    <dbReference type="NCBI Taxonomy" id="43989"/>
    <lineage>
        <taxon>Bacteria</taxon>
        <taxon>Bacillati</taxon>
        <taxon>Cyanobacteriota</taxon>
        <taxon>Cyanophyceae</taxon>
        <taxon>Oscillatoriophycideae</taxon>
        <taxon>Chroococcales</taxon>
        <taxon>Aphanothecaceae</taxon>
        <taxon>Crocosphaera</taxon>
        <taxon>Crocosphaera subtropica</taxon>
    </lineage>
</organism>
<evidence type="ECO:0000259" key="6">
    <source>
        <dbReference type="PROSITE" id="PS50046"/>
    </source>
</evidence>
<evidence type="ECO:0000259" key="7">
    <source>
        <dbReference type="PROSITE" id="PS50111"/>
    </source>
</evidence>
<proteinExistence type="inferred from homology"/>
<dbReference type="STRING" id="43989.cce_4191"/>
<keyword evidence="5" id="KW-1133">Transmembrane helix</keyword>
<gene>
    <name evidence="9" type="ordered locus">cce_4191</name>
</gene>
<dbReference type="InterPro" id="IPR003018">
    <property type="entry name" value="GAF"/>
</dbReference>
<dbReference type="SUPFAM" id="SSF158472">
    <property type="entry name" value="HAMP domain-like"/>
    <property type="match status" value="1"/>
</dbReference>
<feature type="domain" description="Phytochrome chromophore attachment site" evidence="6">
    <location>
        <begin position="416"/>
        <end position="554"/>
    </location>
</feature>
<dbReference type="eggNOG" id="COG2203">
    <property type="taxonomic scope" value="Bacteria"/>
</dbReference>
<dbReference type="Gene3D" id="3.30.450.40">
    <property type="match status" value="2"/>
</dbReference>
<dbReference type="SUPFAM" id="SSF103190">
    <property type="entry name" value="Sensory domain-like"/>
    <property type="match status" value="1"/>
</dbReference>
<dbReference type="Proteomes" id="UP000001203">
    <property type="component" value="Chromosome circular"/>
</dbReference>
<feature type="domain" description="Phytochrome chromophore attachment site" evidence="6">
    <location>
        <begin position="590"/>
        <end position="726"/>
    </location>
</feature>
<dbReference type="Pfam" id="PF01590">
    <property type="entry name" value="GAF"/>
    <property type="match status" value="2"/>
</dbReference>
<evidence type="ECO:0000256" key="1">
    <source>
        <dbReference type="ARBA" id="ARBA00022500"/>
    </source>
</evidence>
<dbReference type="Gene3D" id="1.10.287.950">
    <property type="entry name" value="Methyl-accepting chemotaxis protein"/>
    <property type="match status" value="1"/>
</dbReference>
<dbReference type="PANTHER" id="PTHR32089">
    <property type="entry name" value="METHYL-ACCEPTING CHEMOTAXIS PROTEIN MCPB"/>
    <property type="match status" value="1"/>
</dbReference>
<dbReference type="Gene3D" id="6.10.340.10">
    <property type="match status" value="1"/>
</dbReference>
<dbReference type="CDD" id="cd06225">
    <property type="entry name" value="HAMP"/>
    <property type="match status" value="2"/>
</dbReference>
<dbReference type="PROSITE" id="PS50046">
    <property type="entry name" value="PHYTOCHROME_2"/>
    <property type="match status" value="2"/>
</dbReference>
<evidence type="ECO:0000256" key="4">
    <source>
        <dbReference type="PROSITE-ProRule" id="PRU00284"/>
    </source>
</evidence>
<dbReference type="eggNOG" id="COG4191">
    <property type="taxonomic scope" value="Bacteria"/>
</dbReference>
<evidence type="ECO:0000313" key="9">
    <source>
        <dbReference type="EMBL" id="ACB53539.1"/>
    </source>
</evidence>
<feature type="domain" description="HAMP" evidence="8">
    <location>
        <begin position="339"/>
        <end position="391"/>
    </location>
</feature>
<evidence type="ECO:0000256" key="5">
    <source>
        <dbReference type="SAM" id="Phobius"/>
    </source>
</evidence>
<dbReference type="GO" id="GO:0016020">
    <property type="term" value="C:membrane"/>
    <property type="evidence" value="ECO:0007669"/>
    <property type="project" value="InterPro"/>
</dbReference>
<evidence type="ECO:0000256" key="2">
    <source>
        <dbReference type="ARBA" id="ARBA00023224"/>
    </source>
</evidence>
<evidence type="ECO:0000256" key="3">
    <source>
        <dbReference type="ARBA" id="ARBA00029447"/>
    </source>
</evidence>
<dbReference type="InterPro" id="IPR016132">
    <property type="entry name" value="Phyto_chromo_attachment"/>
</dbReference>
<dbReference type="SMART" id="SM00065">
    <property type="entry name" value="GAF"/>
    <property type="match status" value="2"/>
</dbReference>
<dbReference type="CDD" id="cd11386">
    <property type="entry name" value="MCP_signal"/>
    <property type="match status" value="1"/>
</dbReference>
<dbReference type="AlphaFoldDB" id="B1WRU8"/>
<evidence type="ECO:0000313" key="10">
    <source>
        <dbReference type="Proteomes" id="UP000001203"/>
    </source>
</evidence>
<keyword evidence="5" id="KW-0472">Membrane</keyword>
<keyword evidence="10" id="KW-1185">Reference proteome</keyword>
<dbReference type="KEGG" id="cyt:cce_4191"/>
<evidence type="ECO:0000259" key="8">
    <source>
        <dbReference type="PROSITE" id="PS50885"/>
    </source>
</evidence>
<dbReference type="eggNOG" id="COG0840">
    <property type="taxonomic scope" value="Bacteria"/>
</dbReference>
<feature type="transmembrane region" description="Helical" evidence="5">
    <location>
        <begin position="316"/>
        <end position="338"/>
    </location>
</feature>
<protein>
    <submittedName>
        <fullName evidence="9">Methyl accepting chemotaxis protein</fullName>
    </submittedName>
</protein>
<dbReference type="Pfam" id="PF00672">
    <property type="entry name" value="HAMP"/>
    <property type="match status" value="2"/>
</dbReference>
<dbReference type="SUPFAM" id="SSF58104">
    <property type="entry name" value="Methyl-accepting chemotaxis protein (MCP) signaling domain"/>
    <property type="match status" value="1"/>
</dbReference>
<dbReference type="PROSITE" id="PS50885">
    <property type="entry name" value="HAMP"/>
    <property type="match status" value="2"/>
</dbReference>
<dbReference type="InterPro" id="IPR004089">
    <property type="entry name" value="MCPsignal_dom"/>
</dbReference>
<dbReference type="PROSITE" id="PS50111">
    <property type="entry name" value="CHEMOTAXIS_TRANSDUC_2"/>
    <property type="match status" value="1"/>
</dbReference>
<keyword evidence="2 4" id="KW-0807">Transducer</keyword>
<dbReference type="GO" id="GO:0007165">
    <property type="term" value="P:signal transduction"/>
    <property type="evidence" value="ECO:0007669"/>
    <property type="project" value="UniProtKB-KW"/>
</dbReference>
<comment type="similarity">
    <text evidence="3">Belongs to the methyl-accepting chemotaxis (MCP) protein family.</text>
</comment>
<dbReference type="GO" id="GO:0006935">
    <property type="term" value="P:chemotaxis"/>
    <property type="evidence" value="ECO:0007669"/>
    <property type="project" value="UniProtKB-KW"/>
</dbReference>
<keyword evidence="1" id="KW-0145">Chemotaxis</keyword>
<dbReference type="SMART" id="SM00304">
    <property type="entry name" value="HAMP"/>
    <property type="match status" value="2"/>
</dbReference>
<dbReference type="Pfam" id="PF00015">
    <property type="entry name" value="MCPsignal"/>
    <property type="match status" value="1"/>
</dbReference>
<dbReference type="EMBL" id="CP000806">
    <property type="protein sequence ID" value="ACB53539.1"/>
    <property type="molecule type" value="Genomic_DNA"/>
</dbReference>
<reference evidence="9 10" key="1">
    <citation type="journal article" date="2008" name="Proc. Natl. Acad. Sci. U.S.A.">
        <title>The genome of Cyanothece 51142, a unicellular diazotrophic cyanobacterium important in the marine nitrogen cycle.</title>
        <authorList>
            <person name="Welsh E.A."/>
            <person name="Liberton M."/>
            <person name="Stoeckel J."/>
            <person name="Loh T."/>
            <person name="Elvitigala T."/>
            <person name="Wang C."/>
            <person name="Wollam A."/>
            <person name="Fulton R.S."/>
            <person name="Clifton S.W."/>
            <person name="Jacobs J.M."/>
            <person name="Aurora R."/>
            <person name="Ghosh B.K."/>
            <person name="Sherman L.A."/>
            <person name="Smith R.D."/>
            <person name="Wilson R.K."/>
            <person name="Pakrasi H.B."/>
        </authorList>
    </citation>
    <scope>NUCLEOTIDE SEQUENCE [LARGE SCALE GENOMIC DNA]</scope>
    <source>
        <strain evidence="10">ATCC 51142 / BH68</strain>
    </source>
</reference>
<dbReference type="InterPro" id="IPR029151">
    <property type="entry name" value="Sensor-like_sf"/>
</dbReference>
<sequence>MPIRRKTQMITALTFLALGGLMGLGSTSLVGSLRSYGLYQTKSQLAVTEFNYSRDLEIMALGFASEAEDPTIIEASKTASQGQSLSPEIRTQLQSILKNEQKIHDLEYVTLVGKDLRIIANANGQRQGEIFNPQGLVTEAIKQQKQIRTSELVSWEELIQEKAPLPAGLTSQEALIRYTVTPVKLPGTQTVIGTLVAGDIVNGNVEMVQETVDRFQGIGYSAVYLYDPKNKAFTLATAFEKTEGREANVNLPLPDKSILEKAVQAQGQGVAQRGYLNNHPYTLAAKAISNYNGQEIAILVYGDPELGLNQILKEGLMLQLALSVAVLGIVVIITAAIASTIIKPIKRLQTATQQFASGNHDVQVNSFSDDEVGQLGVHFNEMASHIVTYEQGLRQKTEMFRFLAELSSPTSIDSLTLDNWFSSALEAARNLIDVDRLLIYYLDQDQGRVWHEAVIPGYSSVLNQDNHDEIVPSHLIQQLKETPSTEAWTLAQLETITQDSHYQDSLENFQVKDQLIIPIFNQKTLYGFLVAHHCRDAQSWQETEINFLKQFVTQLQVTIDRITLAQVESLESGLTRDLKDITVQIATEFNAENLFDLVVESSRQALNTDRVIVYSFDETWNGTIIAESVNPSYPSALGQHIPDPCFAKSFVEKYRQGRVKALSNIHKAGLNPCYLQQLETLEIQANLVVPIVVGRELLGLLIAHHCQSPRHWQQPEIDFLTQVALQIGVALERSNLLDEQTLASEQQRVAKEQLQQRALELLMEVEPIGRGDLTIRAKVTQDEIGTIADSYNATVENLRSLVTQVKTVAQQFSDTSNNNEQLIETLTAEALKQVEQITVAGDRLTAMSHSINLVAENAEHTLMAFQQAAESVVAGENAMNETVEGMMAIQDTVSETAKKIQHLGESSQKISKVVSLIGRFAAQTHLLALKASIEAARAGEEGRGFAVIADEVRSLATSSAEATTEIETLVNSIQTETKEVTQTMKMGTEQVLRGTELVQQTRSSLHGITTASQQINELVSAISQAAKEQSLTSESVNTVMSEVSAIAQNTSVAATHLADSFQEVLGLAQQLHANVEPFKVN</sequence>
<name>B1WRU8_CROS5</name>
<dbReference type="SMART" id="SM00283">
    <property type="entry name" value="MA"/>
    <property type="match status" value="1"/>
</dbReference>
<dbReference type="HOGENOM" id="CLU_000445_50_2_3"/>